<sequence>MSKITKFVGYQHGAVDTSYCSVVNLIGTKSPIRPHAATGHSRKVKSK</sequence>
<dbReference type="EMBL" id="UINC01152940">
    <property type="protein sequence ID" value="SVD47375.1"/>
    <property type="molecule type" value="Genomic_DNA"/>
</dbReference>
<organism evidence="1">
    <name type="scientific">marine metagenome</name>
    <dbReference type="NCBI Taxonomy" id="408172"/>
    <lineage>
        <taxon>unclassified sequences</taxon>
        <taxon>metagenomes</taxon>
        <taxon>ecological metagenomes</taxon>
    </lineage>
</organism>
<name>A0A382VMZ3_9ZZZZ</name>
<feature type="non-terminal residue" evidence="1">
    <location>
        <position position="47"/>
    </location>
</feature>
<protein>
    <submittedName>
        <fullName evidence="1">Uncharacterized protein</fullName>
    </submittedName>
</protein>
<proteinExistence type="predicted"/>
<dbReference type="AlphaFoldDB" id="A0A382VMZ3"/>
<accession>A0A382VMZ3</accession>
<evidence type="ECO:0000313" key="1">
    <source>
        <dbReference type="EMBL" id="SVD47375.1"/>
    </source>
</evidence>
<reference evidence="1" key="1">
    <citation type="submission" date="2018-05" db="EMBL/GenBank/DDBJ databases">
        <authorList>
            <person name="Lanie J.A."/>
            <person name="Ng W.-L."/>
            <person name="Kazmierczak K.M."/>
            <person name="Andrzejewski T.M."/>
            <person name="Davidsen T.M."/>
            <person name="Wayne K.J."/>
            <person name="Tettelin H."/>
            <person name="Glass J.I."/>
            <person name="Rusch D."/>
            <person name="Podicherti R."/>
            <person name="Tsui H.-C.T."/>
            <person name="Winkler M.E."/>
        </authorList>
    </citation>
    <scope>NUCLEOTIDE SEQUENCE</scope>
</reference>
<gene>
    <name evidence="1" type="ORF">METZ01_LOCUS400229</name>
</gene>